<organism evidence="3">
    <name type="scientific">Haemonchus placei</name>
    <name type="common">Barber's pole worm</name>
    <dbReference type="NCBI Taxonomy" id="6290"/>
    <lineage>
        <taxon>Eukaryota</taxon>
        <taxon>Metazoa</taxon>
        <taxon>Ecdysozoa</taxon>
        <taxon>Nematoda</taxon>
        <taxon>Chromadorea</taxon>
        <taxon>Rhabditida</taxon>
        <taxon>Rhabditina</taxon>
        <taxon>Rhabditomorpha</taxon>
        <taxon>Strongyloidea</taxon>
        <taxon>Trichostrongylidae</taxon>
        <taxon>Haemonchus</taxon>
    </lineage>
</organism>
<sequence>LDDEPKTFDHCLFDFELFLKSPWQSDDWNIATEMLRTLMSLCFCLMHKHFRAVITTEPVESHMNIIHMLSNTNQIRLN</sequence>
<dbReference type="AlphaFoldDB" id="A0A0N4X4U2"/>
<protein>
    <submittedName>
        <fullName evidence="3">NR LBD domain-containing protein</fullName>
    </submittedName>
</protein>
<dbReference type="EMBL" id="UZAF01021258">
    <property type="protein sequence ID" value="VDO76803.1"/>
    <property type="molecule type" value="Genomic_DNA"/>
</dbReference>
<dbReference type="Proteomes" id="UP000268014">
    <property type="component" value="Unassembled WGS sequence"/>
</dbReference>
<evidence type="ECO:0000313" key="3">
    <source>
        <dbReference type="WBParaSite" id="HPLM_0001938401-mRNA-1"/>
    </source>
</evidence>
<evidence type="ECO:0000313" key="2">
    <source>
        <dbReference type="Proteomes" id="UP000268014"/>
    </source>
</evidence>
<reference evidence="1 2" key="2">
    <citation type="submission" date="2018-11" db="EMBL/GenBank/DDBJ databases">
        <authorList>
            <consortium name="Pathogen Informatics"/>
        </authorList>
    </citation>
    <scope>NUCLEOTIDE SEQUENCE [LARGE SCALE GENOMIC DNA]</scope>
    <source>
        <strain evidence="1 2">MHpl1</strain>
    </source>
</reference>
<keyword evidence="2" id="KW-1185">Reference proteome</keyword>
<reference evidence="3" key="1">
    <citation type="submission" date="2017-02" db="UniProtKB">
        <authorList>
            <consortium name="WormBaseParasite"/>
        </authorList>
    </citation>
    <scope>IDENTIFICATION</scope>
</reference>
<proteinExistence type="predicted"/>
<gene>
    <name evidence="1" type="ORF">HPLM_LOCUS19376</name>
</gene>
<accession>A0A0N4X4U2</accession>
<dbReference type="WBParaSite" id="HPLM_0001938401-mRNA-1">
    <property type="protein sequence ID" value="HPLM_0001938401-mRNA-1"/>
    <property type="gene ID" value="HPLM_0001938401"/>
</dbReference>
<name>A0A0N4X4U2_HAEPC</name>
<evidence type="ECO:0000313" key="1">
    <source>
        <dbReference type="EMBL" id="VDO76803.1"/>
    </source>
</evidence>